<evidence type="ECO:0000256" key="1">
    <source>
        <dbReference type="SAM" id="Phobius"/>
    </source>
</evidence>
<organism evidence="2 3">
    <name type="scientific">Phenylobacterium montanum</name>
    <dbReference type="NCBI Taxonomy" id="2823693"/>
    <lineage>
        <taxon>Bacteria</taxon>
        <taxon>Pseudomonadati</taxon>
        <taxon>Pseudomonadota</taxon>
        <taxon>Alphaproteobacteria</taxon>
        <taxon>Caulobacterales</taxon>
        <taxon>Caulobacteraceae</taxon>
        <taxon>Phenylobacterium</taxon>
    </lineage>
</organism>
<proteinExistence type="predicted"/>
<evidence type="ECO:0000313" key="3">
    <source>
        <dbReference type="Proteomes" id="UP000676409"/>
    </source>
</evidence>
<keyword evidence="3" id="KW-1185">Reference proteome</keyword>
<dbReference type="RefSeq" id="WP_211939735.1">
    <property type="nucleotide sequence ID" value="NZ_CP073078.1"/>
</dbReference>
<gene>
    <name evidence="2" type="ORF">KCG34_07370</name>
</gene>
<evidence type="ECO:0000313" key="2">
    <source>
        <dbReference type="EMBL" id="QUD89683.1"/>
    </source>
</evidence>
<dbReference type="EMBL" id="CP073078">
    <property type="protein sequence ID" value="QUD89683.1"/>
    <property type="molecule type" value="Genomic_DNA"/>
</dbReference>
<keyword evidence="1" id="KW-0812">Transmembrane</keyword>
<name>A0A975G216_9CAUL</name>
<dbReference type="AlphaFoldDB" id="A0A975G216"/>
<feature type="transmembrane region" description="Helical" evidence="1">
    <location>
        <begin position="35"/>
        <end position="51"/>
    </location>
</feature>
<feature type="transmembrane region" description="Helical" evidence="1">
    <location>
        <begin position="56"/>
        <end position="76"/>
    </location>
</feature>
<dbReference type="Proteomes" id="UP000676409">
    <property type="component" value="Chromosome"/>
</dbReference>
<protein>
    <submittedName>
        <fullName evidence="2">Uncharacterized protein</fullName>
    </submittedName>
</protein>
<sequence>MAASPRSRSSVILALLLFAGGLVMAFLGSMAAGYYVPAACLALLAALIWLGRASKLVGLVALINVVSGMVLLLDLWLGGGLGDLKLDISGVALLVNLATGGPILSLVAALLLTRTSLVRA</sequence>
<accession>A0A975G216</accession>
<keyword evidence="1" id="KW-1133">Transmembrane helix</keyword>
<reference evidence="2" key="1">
    <citation type="submission" date="2021-04" db="EMBL/GenBank/DDBJ databases">
        <title>The complete genome sequence of Caulobacter sp. S6.</title>
        <authorList>
            <person name="Tang Y."/>
            <person name="Ouyang W."/>
            <person name="Liu Q."/>
            <person name="Huang B."/>
            <person name="Guo Z."/>
            <person name="Lei P."/>
        </authorList>
    </citation>
    <scope>NUCLEOTIDE SEQUENCE</scope>
    <source>
        <strain evidence="2">S6</strain>
    </source>
</reference>
<keyword evidence="1" id="KW-0472">Membrane</keyword>
<dbReference type="KEGG" id="caul:KCG34_07370"/>
<feature type="transmembrane region" description="Helical" evidence="1">
    <location>
        <begin position="88"/>
        <end position="112"/>
    </location>
</feature>